<feature type="transmembrane region" description="Helical" evidence="9">
    <location>
        <begin position="165"/>
        <end position="185"/>
    </location>
</feature>
<evidence type="ECO:0000256" key="8">
    <source>
        <dbReference type="ARBA" id="ARBA00023012"/>
    </source>
</evidence>
<keyword evidence="8" id="KW-0902">Two-component regulatory system</keyword>
<accession>A0A841DLG5</accession>
<keyword evidence="9" id="KW-0472">Membrane</keyword>
<feature type="transmembrane region" description="Helical" evidence="9">
    <location>
        <begin position="141"/>
        <end position="159"/>
    </location>
</feature>
<dbReference type="InterPro" id="IPR011712">
    <property type="entry name" value="Sig_transdc_His_kin_sub3_dim/P"/>
</dbReference>
<keyword evidence="9" id="KW-0812">Transmembrane</keyword>
<dbReference type="GO" id="GO:0016020">
    <property type="term" value="C:membrane"/>
    <property type="evidence" value="ECO:0007669"/>
    <property type="project" value="InterPro"/>
</dbReference>
<dbReference type="CDD" id="cd16917">
    <property type="entry name" value="HATPase_UhpB-NarQ-NarX-like"/>
    <property type="match status" value="1"/>
</dbReference>
<evidence type="ECO:0000256" key="9">
    <source>
        <dbReference type="SAM" id="Phobius"/>
    </source>
</evidence>
<keyword evidence="7" id="KW-0067">ATP-binding</keyword>
<feature type="transmembrane region" description="Helical" evidence="9">
    <location>
        <begin position="92"/>
        <end position="109"/>
    </location>
</feature>
<evidence type="ECO:0000313" key="11">
    <source>
        <dbReference type="EMBL" id="MBB5967956.1"/>
    </source>
</evidence>
<dbReference type="GO" id="GO:0046983">
    <property type="term" value="F:protein dimerization activity"/>
    <property type="evidence" value="ECO:0007669"/>
    <property type="project" value="InterPro"/>
</dbReference>
<keyword evidence="5" id="KW-0547">Nucleotide-binding</keyword>
<comment type="catalytic activity">
    <reaction evidence="1">
        <text>ATP + protein L-histidine = ADP + protein N-phospho-L-histidine.</text>
        <dbReference type="EC" id="2.7.13.3"/>
    </reaction>
</comment>
<dbReference type="InterPro" id="IPR050482">
    <property type="entry name" value="Sensor_HK_TwoCompSys"/>
</dbReference>
<keyword evidence="6 11" id="KW-0418">Kinase</keyword>
<keyword evidence="9" id="KW-1133">Transmembrane helix</keyword>
<comment type="caution">
    <text evidence="11">The sequence shown here is derived from an EMBL/GenBank/DDBJ whole genome shotgun (WGS) entry which is preliminary data.</text>
</comment>
<evidence type="ECO:0000256" key="5">
    <source>
        <dbReference type="ARBA" id="ARBA00022741"/>
    </source>
</evidence>
<feature type="transmembrane region" description="Helical" evidence="9">
    <location>
        <begin position="115"/>
        <end position="134"/>
    </location>
</feature>
<dbReference type="InterPro" id="IPR003594">
    <property type="entry name" value="HATPase_dom"/>
</dbReference>
<dbReference type="AlphaFoldDB" id="A0A841DLG5"/>
<protein>
    <recommendedName>
        <fullName evidence="2">histidine kinase</fullName>
        <ecNumber evidence="2">2.7.13.3</ecNumber>
    </recommendedName>
</protein>
<keyword evidence="4" id="KW-0808">Transferase</keyword>
<name>A0A841DLG5_PLAVE</name>
<keyword evidence="12" id="KW-1185">Reference proteome</keyword>
<sequence>MDDRQWRVRAGLRVLRRDLAPGGQAPLFLPPPTRFPSTAWTAHLVVGAYAVLISAVAWHTLIEDYGLRNEMAGMLGAGQALALPMCLYRPMAGWWLSLASAALTAAIVHPGPGEAIWPTPCLAVHLSVLALIAFKARPRVLAEMWLITVAVGVVLVTVLPGGRELWALTDMTVLSAAALVAVGALRGRSEALRRVARAELASGQEQTRRAVLEERTRIARELHDVVAHHMSVVAVQAEAAPYRVADPPEELMRSFATIRTSALEALTELHRTLGLLRNGTSGQESGPQPTLEHLDGLVDRMREAGLDVALDTDGRRRALPAGVELSAYRIVQEALSNVLRHAPGATAHIEVIYRSAYLELHVTNSPPPIPPPASPGSGHGLLGMRERASMLGGRLSSGPRADGGYAVVARLPLEAGEDG</sequence>
<dbReference type="Gene3D" id="1.20.5.1930">
    <property type="match status" value="1"/>
</dbReference>
<proteinExistence type="predicted"/>
<dbReference type="Pfam" id="PF07730">
    <property type="entry name" value="HisKA_3"/>
    <property type="match status" value="1"/>
</dbReference>
<dbReference type="EMBL" id="JACHJJ010000044">
    <property type="protein sequence ID" value="MBB5967956.1"/>
    <property type="molecule type" value="Genomic_DNA"/>
</dbReference>
<evidence type="ECO:0000259" key="10">
    <source>
        <dbReference type="SMART" id="SM00387"/>
    </source>
</evidence>
<dbReference type="SMART" id="SM00387">
    <property type="entry name" value="HATPase_c"/>
    <property type="match status" value="1"/>
</dbReference>
<dbReference type="SUPFAM" id="SSF55874">
    <property type="entry name" value="ATPase domain of HSP90 chaperone/DNA topoisomerase II/histidine kinase"/>
    <property type="match status" value="1"/>
</dbReference>
<dbReference type="RefSeq" id="WP_184948652.1">
    <property type="nucleotide sequence ID" value="NZ_BAAAWZ010000001.1"/>
</dbReference>
<feature type="domain" description="Histidine kinase/HSP90-like ATPase" evidence="10">
    <location>
        <begin position="322"/>
        <end position="415"/>
    </location>
</feature>
<dbReference type="Proteomes" id="UP000562352">
    <property type="component" value="Unassembled WGS sequence"/>
</dbReference>
<keyword evidence="3" id="KW-0597">Phosphoprotein</keyword>
<dbReference type="PANTHER" id="PTHR24421:SF10">
    <property type="entry name" value="NITRATE_NITRITE SENSOR PROTEIN NARQ"/>
    <property type="match status" value="1"/>
</dbReference>
<organism evidence="11 12">
    <name type="scientific">Planomonospora venezuelensis</name>
    <dbReference type="NCBI Taxonomy" id="1999"/>
    <lineage>
        <taxon>Bacteria</taxon>
        <taxon>Bacillati</taxon>
        <taxon>Actinomycetota</taxon>
        <taxon>Actinomycetes</taxon>
        <taxon>Streptosporangiales</taxon>
        <taxon>Streptosporangiaceae</taxon>
        <taxon>Planomonospora</taxon>
    </lineage>
</organism>
<evidence type="ECO:0000256" key="2">
    <source>
        <dbReference type="ARBA" id="ARBA00012438"/>
    </source>
</evidence>
<feature type="transmembrane region" description="Helical" evidence="9">
    <location>
        <begin position="40"/>
        <end position="61"/>
    </location>
</feature>
<reference evidence="11 12" key="1">
    <citation type="submission" date="2020-08" db="EMBL/GenBank/DDBJ databases">
        <title>Genomic Encyclopedia of Type Strains, Phase III (KMG-III): the genomes of soil and plant-associated and newly described type strains.</title>
        <authorList>
            <person name="Whitman W."/>
        </authorList>
    </citation>
    <scope>NUCLEOTIDE SEQUENCE [LARGE SCALE GENOMIC DNA]</scope>
    <source>
        <strain evidence="11 12">CECT 3303</strain>
    </source>
</reference>
<dbReference type="InterPro" id="IPR036890">
    <property type="entry name" value="HATPase_C_sf"/>
</dbReference>
<evidence type="ECO:0000256" key="1">
    <source>
        <dbReference type="ARBA" id="ARBA00000085"/>
    </source>
</evidence>
<evidence type="ECO:0000256" key="3">
    <source>
        <dbReference type="ARBA" id="ARBA00022553"/>
    </source>
</evidence>
<dbReference type="Gene3D" id="3.30.565.10">
    <property type="entry name" value="Histidine kinase-like ATPase, C-terminal domain"/>
    <property type="match status" value="1"/>
</dbReference>
<dbReference type="PANTHER" id="PTHR24421">
    <property type="entry name" value="NITRATE/NITRITE SENSOR PROTEIN NARX-RELATED"/>
    <property type="match status" value="1"/>
</dbReference>
<evidence type="ECO:0000313" key="12">
    <source>
        <dbReference type="Proteomes" id="UP000562352"/>
    </source>
</evidence>
<evidence type="ECO:0000256" key="4">
    <source>
        <dbReference type="ARBA" id="ARBA00022679"/>
    </source>
</evidence>
<dbReference type="GO" id="GO:0005524">
    <property type="term" value="F:ATP binding"/>
    <property type="evidence" value="ECO:0007669"/>
    <property type="project" value="UniProtKB-KW"/>
</dbReference>
<evidence type="ECO:0000256" key="6">
    <source>
        <dbReference type="ARBA" id="ARBA00022777"/>
    </source>
</evidence>
<evidence type="ECO:0000256" key="7">
    <source>
        <dbReference type="ARBA" id="ARBA00022840"/>
    </source>
</evidence>
<gene>
    <name evidence="11" type="ORF">FHS22_007274</name>
</gene>
<dbReference type="GO" id="GO:0000155">
    <property type="term" value="F:phosphorelay sensor kinase activity"/>
    <property type="evidence" value="ECO:0007669"/>
    <property type="project" value="InterPro"/>
</dbReference>
<dbReference type="Pfam" id="PF02518">
    <property type="entry name" value="HATPase_c"/>
    <property type="match status" value="1"/>
</dbReference>
<dbReference type="EC" id="2.7.13.3" evidence="2"/>